<dbReference type="AlphaFoldDB" id="A0A1L9T5X2"/>
<gene>
    <name evidence="7" type="ORF">ASPSYDRAFT_93706</name>
</gene>
<dbReference type="EMBL" id="KV878594">
    <property type="protein sequence ID" value="OJJ54807.1"/>
    <property type="molecule type" value="Genomic_DNA"/>
</dbReference>
<dbReference type="Proteomes" id="UP000184356">
    <property type="component" value="Unassembled WGS sequence"/>
</dbReference>
<dbReference type="SUPFAM" id="SSF57701">
    <property type="entry name" value="Zn2/Cys6 DNA-binding domain"/>
    <property type="match status" value="1"/>
</dbReference>
<evidence type="ECO:0000256" key="1">
    <source>
        <dbReference type="ARBA" id="ARBA00004123"/>
    </source>
</evidence>
<dbReference type="GO" id="GO:0000976">
    <property type="term" value="F:transcription cis-regulatory region binding"/>
    <property type="evidence" value="ECO:0007669"/>
    <property type="project" value="TreeGrafter"/>
</dbReference>
<dbReference type="InterPro" id="IPR021858">
    <property type="entry name" value="Fun_TF"/>
</dbReference>
<dbReference type="GO" id="GO:0005634">
    <property type="term" value="C:nucleus"/>
    <property type="evidence" value="ECO:0007669"/>
    <property type="project" value="UniProtKB-SubCell"/>
</dbReference>
<evidence type="ECO:0000256" key="3">
    <source>
        <dbReference type="ARBA" id="ARBA00023125"/>
    </source>
</evidence>
<dbReference type="SMART" id="SM00066">
    <property type="entry name" value="GAL4"/>
    <property type="match status" value="1"/>
</dbReference>
<dbReference type="GO" id="GO:0045944">
    <property type="term" value="P:positive regulation of transcription by RNA polymerase II"/>
    <property type="evidence" value="ECO:0007669"/>
    <property type="project" value="TreeGrafter"/>
</dbReference>
<dbReference type="Pfam" id="PF11951">
    <property type="entry name" value="Fungal_trans_2"/>
    <property type="match status" value="1"/>
</dbReference>
<keyword evidence="5" id="KW-0539">Nucleus</keyword>
<reference evidence="8" key="1">
    <citation type="journal article" date="2017" name="Genome Biol.">
        <title>Comparative genomics reveals high biological diversity and specific adaptations in the industrially and medically important fungal genus Aspergillus.</title>
        <authorList>
            <person name="de Vries R.P."/>
            <person name="Riley R."/>
            <person name="Wiebenga A."/>
            <person name="Aguilar-Osorio G."/>
            <person name="Amillis S."/>
            <person name="Uchima C.A."/>
            <person name="Anderluh G."/>
            <person name="Asadollahi M."/>
            <person name="Askin M."/>
            <person name="Barry K."/>
            <person name="Battaglia E."/>
            <person name="Bayram O."/>
            <person name="Benocci T."/>
            <person name="Braus-Stromeyer S.A."/>
            <person name="Caldana C."/>
            <person name="Canovas D."/>
            <person name="Cerqueira G.C."/>
            <person name="Chen F."/>
            <person name="Chen W."/>
            <person name="Choi C."/>
            <person name="Clum A."/>
            <person name="Dos Santos R.A."/>
            <person name="Damasio A.R."/>
            <person name="Diallinas G."/>
            <person name="Emri T."/>
            <person name="Fekete E."/>
            <person name="Flipphi M."/>
            <person name="Freyberg S."/>
            <person name="Gallo A."/>
            <person name="Gournas C."/>
            <person name="Habgood R."/>
            <person name="Hainaut M."/>
            <person name="Harispe M.L."/>
            <person name="Henrissat B."/>
            <person name="Hilden K.S."/>
            <person name="Hope R."/>
            <person name="Hossain A."/>
            <person name="Karabika E."/>
            <person name="Karaffa L."/>
            <person name="Karanyi Z."/>
            <person name="Krasevec N."/>
            <person name="Kuo A."/>
            <person name="Kusch H."/>
            <person name="LaButti K."/>
            <person name="Lagendijk E.L."/>
            <person name="Lapidus A."/>
            <person name="Levasseur A."/>
            <person name="Lindquist E."/>
            <person name="Lipzen A."/>
            <person name="Logrieco A.F."/>
            <person name="MacCabe A."/>
            <person name="Maekelae M.R."/>
            <person name="Malavazi I."/>
            <person name="Melin P."/>
            <person name="Meyer V."/>
            <person name="Mielnichuk N."/>
            <person name="Miskei M."/>
            <person name="Molnar A.P."/>
            <person name="Mule G."/>
            <person name="Ngan C.Y."/>
            <person name="Orejas M."/>
            <person name="Orosz E."/>
            <person name="Ouedraogo J.P."/>
            <person name="Overkamp K.M."/>
            <person name="Park H.-S."/>
            <person name="Perrone G."/>
            <person name="Piumi F."/>
            <person name="Punt P.J."/>
            <person name="Ram A.F."/>
            <person name="Ramon A."/>
            <person name="Rauscher S."/>
            <person name="Record E."/>
            <person name="Riano-Pachon D.M."/>
            <person name="Robert V."/>
            <person name="Roehrig J."/>
            <person name="Ruller R."/>
            <person name="Salamov A."/>
            <person name="Salih N.S."/>
            <person name="Samson R.A."/>
            <person name="Sandor E."/>
            <person name="Sanguinetti M."/>
            <person name="Schuetze T."/>
            <person name="Sepcic K."/>
            <person name="Shelest E."/>
            <person name="Sherlock G."/>
            <person name="Sophianopoulou V."/>
            <person name="Squina F.M."/>
            <person name="Sun H."/>
            <person name="Susca A."/>
            <person name="Todd R.B."/>
            <person name="Tsang A."/>
            <person name="Unkles S.E."/>
            <person name="van de Wiele N."/>
            <person name="van Rossen-Uffink D."/>
            <person name="Oliveira J.V."/>
            <person name="Vesth T.C."/>
            <person name="Visser J."/>
            <person name="Yu J.-H."/>
            <person name="Zhou M."/>
            <person name="Andersen M.R."/>
            <person name="Archer D.B."/>
            <person name="Baker S.E."/>
            <person name="Benoit I."/>
            <person name="Brakhage A.A."/>
            <person name="Braus G.H."/>
            <person name="Fischer R."/>
            <person name="Frisvad J.C."/>
            <person name="Goldman G.H."/>
            <person name="Houbraken J."/>
            <person name="Oakley B."/>
            <person name="Pocsi I."/>
            <person name="Scazzocchio C."/>
            <person name="Seiboth B."/>
            <person name="vanKuyk P.A."/>
            <person name="Wortman J."/>
            <person name="Dyer P.S."/>
            <person name="Grigoriev I.V."/>
        </authorList>
    </citation>
    <scope>NUCLEOTIDE SEQUENCE [LARGE SCALE GENOMIC DNA]</scope>
    <source>
        <strain evidence="8">CBS 593.65</strain>
    </source>
</reference>
<dbReference type="RefSeq" id="XP_040698613.1">
    <property type="nucleotide sequence ID" value="XM_040852874.1"/>
</dbReference>
<comment type="subcellular location">
    <subcellularLocation>
        <location evidence="1">Nucleus</location>
    </subcellularLocation>
</comment>
<dbReference type="OrthoDB" id="39175at2759"/>
<dbReference type="GO" id="GO:0008270">
    <property type="term" value="F:zinc ion binding"/>
    <property type="evidence" value="ECO:0007669"/>
    <property type="project" value="InterPro"/>
</dbReference>
<evidence type="ECO:0000256" key="2">
    <source>
        <dbReference type="ARBA" id="ARBA00023015"/>
    </source>
</evidence>
<dbReference type="GeneID" id="63768947"/>
<dbReference type="Pfam" id="PF00172">
    <property type="entry name" value="Zn_clus"/>
    <property type="match status" value="1"/>
</dbReference>
<dbReference type="PROSITE" id="PS00463">
    <property type="entry name" value="ZN2_CY6_FUNGAL_1"/>
    <property type="match status" value="1"/>
</dbReference>
<dbReference type="PANTHER" id="PTHR37534:SF44">
    <property type="entry name" value="ZN(II)2CYS6 TRANSCRIPTION FACTOR (EUROFUNG)"/>
    <property type="match status" value="1"/>
</dbReference>
<accession>A0A1L9T5X2</accession>
<evidence type="ECO:0000313" key="7">
    <source>
        <dbReference type="EMBL" id="OJJ54807.1"/>
    </source>
</evidence>
<dbReference type="Gene3D" id="4.10.240.10">
    <property type="entry name" value="Zn(2)-C6 fungal-type DNA-binding domain"/>
    <property type="match status" value="1"/>
</dbReference>
<keyword evidence="4" id="KW-0804">Transcription</keyword>
<evidence type="ECO:0000313" key="8">
    <source>
        <dbReference type="Proteomes" id="UP000184356"/>
    </source>
</evidence>
<name>A0A1L9T5X2_9EURO</name>
<dbReference type="InterPro" id="IPR001138">
    <property type="entry name" value="Zn2Cys6_DnaBD"/>
</dbReference>
<proteinExistence type="predicted"/>
<dbReference type="GO" id="GO:0000981">
    <property type="term" value="F:DNA-binding transcription factor activity, RNA polymerase II-specific"/>
    <property type="evidence" value="ECO:0007669"/>
    <property type="project" value="InterPro"/>
</dbReference>
<dbReference type="CDD" id="cd00067">
    <property type="entry name" value="GAL4"/>
    <property type="match status" value="1"/>
</dbReference>
<dbReference type="STRING" id="1036612.A0A1L9T5X2"/>
<keyword evidence="2" id="KW-0805">Transcription regulation</keyword>
<dbReference type="PANTHER" id="PTHR37534">
    <property type="entry name" value="TRANSCRIPTIONAL ACTIVATOR PROTEIN UGA3"/>
    <property type="match status" value="1"/>
</dbReference>
<keyword evidence="3" id="KW-0238">DNA-binding</keyword>
<protein>
    <recommendedName>
        <fullName evidence="6">Zn(2)-C6 fungal-type domain-containing protein</fullName>
    </recommendedName>
</protein>
<dbReference type="InterPro" id="IPR036864">
    <property type="entry name" value="Zn2-C6_fun-type_DNA-bd_sf"/>
</dbReference>
<feature type="domain" description="Zn(2)-C6 fungal-type" evidence="6">
    <location>
        <begin position="17"/>
        <end position="45"/>
    </location>
</feature>
<sequence length="648" mass="71613">MPDQRPVPRNRLKTRTGCQRCKQRRIKCDETYPHCSQCTRRGFDCPGYKRPLKWSSKYEVASDSNSGRGCISPNTNRLALENATGAFQMPSPSSLPRDYAMTIQGCRDSGNLQPTSPDGSLPVETLTAMERQDESTTSNQDNIDSISSLIDMQIPGQFNNEPDSETGWLEWADFSLPLSIPQPLEDQGTGISRHYFVQVCRINSCFDSDANFWRLELGNLMASSPLIYHCVLSMSAAHLAVLKSSITPAARDYRTKALSYLQSNIASLKDASKGHGPVVDLAAEALLGSVLIGMTDAWHNPSLLGTTHLHGARALFKRWLSNTQTQSHLNIPSLSPSSSRLRSFMTGIVVYWEAMASFLINQPLDTTAYLDDFCDQPASMKVHPNPWTGICTPLFVHLARAGTLARQRLLFKQLSIMTSRGEAGNQLMADMLQSARDTEKGLISYQVPSQDTVEDAADPLTTMADLQTVARIYRLTGLLELYRNFPELLTSDTETTTEIHRLSSSEKIIALAVSTLTFISGISQTSGVNCLLSLPLIVAGSTLQSTHNTPHRHIPSNSSWDALSAEIISISSHDNVQLHWRDFVRTRLDAVRGYVGLASVSRAREILDRVWARSDIQSAVGLPSPGAPQQFVQWIEVMVEEKLETILG</sequence>
<keyword evidence="8" id="KW-1185">Reference proteome</keyword>
<evidence type="ECO:0000259" key="6">
    <source>
        <dbReference type="PROSITE" id="PS50048"/>
    </source>
</evidence>
<evidence type="ECO:0000256" key="5">
    <source>
        <dbReference type="ARBA" id="ARBA00023242"/>
    </source>
</evidence>
<organism evidence="7 8">
    <name type="scientific">Aspergillus sydowii CBS 593.65</name>
    <dbReference type="NCBI Taxonomy" id="1036612"/>
    <lineage>
        <taxon>Eukaryota</taxon>
        <taxon>Fungi</taxon>
        <taxon>Dikarya</taxon>
        <taxon>Ascomycota</taxon>
        <taxon>Pezizomycotina</taxon>
        <taxon>Eurotiomycetes</taxon>
        <taxon>Eurotiomycetidae</taxon>
        <taxon>Eurotiales</taxon>
        <taxon>Aspergillaceae</taxon>
        <taxon>Aspergillus</taxon>
        <taxon>Aspergillus subgen. Nidulantes</taxon>
    </lineage>
</organism>
<dbReference type="VEuPathDB" id="FungiDB:ASPSYDRAFT_93706"/>
<evidence type="ECO:0000256" key="4">
    <source>
        <dbReference type="ARBA" id="ARBA00023163"/>
    </source>
</evidence>
<dbReference type="PROSITE" id="PS50048">
    <property type="entry name" value="ZN2_CY6_FUNGAL_2"/>
    <property type="match status" value="1"/>
</dbReference>